<dbReference type="NCBIfam" id="TIGR00847">
    <property type="entry name" value="ccoS"/>
    <property type="match status" value="1"/>
</dbReference>
<dbReference type="Pfam" id="PF03597">
    <property type="entry name" value="FixS"/>
    <property type="match status" value="1"/>
</dbReference>
<dbReference type="OrthoDB" id="9802763at2"/>
<dbReference type="KEGG" id="hmi:soil367_06720"/>
<reference evidence="3 4" key="1">
    <citation type="submission" date="2018-07" db="EMBL/GenBank/DDBJ databases">
        <title>Marsedoiliclastica nanhaica gen. nov. sp. nov., a novel marine hydrocarbonoclastic bacterium isolated from an in-situ enriched hydrocarbon-degrading consortium in deep-sea sediment.</title>
        <authorList>
            <person name="Dong C."/>
            <person name="Ma T."/>
            <person name="Liu R."/>
            <person name="Shao Z."/>
        </authorList>
    </citation>
    <scope>NUCLEOTIDE SEQUENCE [LARGE SCALE GENOMIC DNA]</scope>
    <source>
        <strain evidence="4">soil36-7</strain>
    </source>
</reference>
<dbReference type="EMBL" id="CP031093">
    <property type="protein sequence ID" value="QCF25630.1"/>
    <property type="molecule type" value="Genomic_DNA"/>
</dbReference>
<protein>
    <submittedName>
        <fullName evidence="3">Cbb3-type cytochrome oxidase assembly protein CcoS</fullName>
    </submittedName>
</protein>
<gene>
    <name evidence="3" type="primary">ccoS</name>
    <name evidence="3" type="ORF">soil367_06720</name>
</gene>
<evidence type="ECO:0000256" key="2">
    <source>
        <dbReference type="SAM" id="Phobius"/>
    </source>
</evidence>
<keyword evidence="2" id="KW-0472">Membrane</keyword>
<keyword evidence="2" id="KW-1133">Transmembrane helix</keyword>
<evidence type="ECO:0000313" key="3">
    <source>
        <dbReference type="EMBL" id="QCF25630.1"/>
    </source>
</evidence>
<feature type="region of interest" description="Disordered" evidence="1">
    <location>
        <begin position="35"/>
        <end position="85"/>
    </location>
</feature>
<dbReference type="Proteomes" id="UP000298049">
    <property type="component" value="Chromosome"/>
</dbReference>
<dbReference type="PANTHER" id="PTHR41532:SF1">
    <property type="entry name" value="FIXS PROTEIN"/>
    <property type="match status" value="1"/>
</dbReference>
<dbReference type="AlphaFoldDB" id="A0A4V1D8L7"/>
<dbReference type="InterPro" id="IPR004714">
    <property type="entry name" value="Cyt_oxidase_maturation_cbb3"/>
</dbReference>
<keyword evidence="4" id="KW-1185">Reference proteome</keyword>
<accession>A0A4V1D8L7</accession>
<dbReference type="RefSeq" id="WP_136548106.1">
    <property type="nucleotide sequence ID" value="NZ_CP031093.1"/>
</dbReference>
<organism evidence="3 4">
    <name type="scientific">Hydrocarboniclastica marina</name>
    <dbReference type="NCBI Taxonomy" id="2259620"/>
    <lineage>
        <taxon>Bacteria</taxon>
        <taxon>Pseudomonadati</taxon>
        <taxon>Pseudomonadota</taxon>
        <taxon>Gammaproteobacteria</taxon>
        <taxon>Alteromonadales</taxon>
        <taxon>Alteromonadaceae</taxon>
        <taxon>Hydrocarboniclastica</taxon>
    </lineage>
</organism>
<keyword evidence="2" id="KW-0812">Transmembrane</keyword>
<name>A0A4V1D8L7_9ALTE</name>
<proteinExistence type="predicted"/>
<dbReference type="PANTHER" id="PTHR41532">
    <property type="entry name" value="FIXS PROTEIN"/>
    <property type="match status" value="1"/>
</dbReference>
<evidence type="ECO:0000313" key="4">
    <source>
        <dbReference type="Proteomes" id="UP000298049"/>
    </source>
</evidence>
<sequence length="85" mass="9318">MEILYLLIPISLGLLGIAIAVFFWAVRSGQMDDLERPGHSILYDDDEDMIPDDAKQEEIGSEAGRAPAQQPRPKNSAPPSGKPEQ</sequence>
<evidence type="ECO:0000256" key="1">
    <source>
        <dbReference type="SAM" id="MobiDB-lite"/>
    </source>
</evidence>
<feature type="transmembrane region" description="Helical" evidence="2">
    <location>
        <begin position="6"/>
        <end position="26"/>
    </location>
</feature>